<proteinExistence type="inferred from homology"/>
<feature type="non-terminal residue" evidence="5">
    <location>
        <position position="264"/>
    </location>
</feature>
<protein>
    <recommendedName>
        <fullName evidence="4">Pyrrolo-quinoline quinone repeat domain-containing protein</fullName>
    </recommendedName>
</protein>
<reference evidence="5" key="1">
    <citation type="submission" date="2018-05" db="EMBL/GenBank/DDBJ databases">
        <authorList>
            <person name="Lanie J.A."/>
            <person name="Ng W.-L."/>
            <person name="Kazmierczak K.M."/>
            <person name="Andrzejewski T.M."/>
            <person name="Davidsen T.M."/>
            <person name="Wayne K.J."/>
            <person name="Tettelin H."/>
            <person name="Glass J.I."/>
            <person name="Rusch D."/>
            <person name="Podicherti R."/>
            <person name="Tsui H.-C.T."/>
            <person name="Winkler M.E."/>
        </authorList>
    </citation>
    <scope>NUCLEOTIDE SEQUENCE</scope>
</reference>
<dbReference type="AlphaFoldDB" id="A0A382NTF1"/>
<sequence>VRLENTANEPQNWLTYSGNYFSQRYSELDQITPANIEDLSLQWVYQTGVFGPWQTTPVVVDGVMYLTQRPNDVVALDARTGRVFWIYRYPTPSGQRACCGANNRGVAVLGDKVFMGTLDAHVVAIDATTGTELWNVEVAEMDLAYAFTHAPLAIKDKVIVGTSGGDRGIRGFIAAFDAETGEEAWRFYTIPGPGEPGHETWEACPPNSTTYCDPEAWKHGGGAAWLTGSYDPELNLTYWGIGNPGPDYFREQRPGDNLYTCSVV</sequence>
<evidence type="ECO:0000256" key="3">
    <source>
        <dbReference type="ARBA" id="ARBA00023002"/>
    </source>
</evidence>
<keyword evidence="3" id="KW-0560">Oxidoreductase</keyword>
<accession>A0A382NTF1</accession>
<dbReference type="InterPro" id="IPR018391">
    <property type="entry name" value="PQQ_b-propeller_rpt"/>
</dbReference>
<dbReference type="GO" id="GO:0016491">
    <property type="term" value="F:oxidoreductase activity"/>
    <property type="evidence" value="ECO:0007669"/>
    <property type="project" value="UniProtKB-KW"/>
</dbReference>
<dbReference type="InterPro" id="IPR011047">
    <property type="entry name" value="Quinoprotein_ADH-like_sf"/>
</dbReference>
<dbReference type="InterPro" id="IPR002372">
    <property type="entry name" value="PQQ_rpt_dom"/>
</dbReference>
<organism evidence="5">
    <name type="scientific">marine metagenome</name>
    <dbReference type="NCBI Taxonomy" id="408172"/>
    <lineage>
        <taxon>unclassified sequences</taxon>
        <taxon>metagenomes</taxon>
        <taxon>ecological metagenomes</taxon>
    </lineage>
</organism>
<dbReference type="SMART" id="SM00564">
    <property type="entry name" value="PQQ"/>
    <property type="match status" value="3"/>
</dbReference>
<dbReference type="SUPFAM" id="SSF50998">
    <property type="entry name" value="Quinoprotein alcohol dehydrogenase-like"/>
    <property type="match status" value="1"/>
</dbReference>
<dbReference type="Pfam" id="PF01011">
    <property type="entry name" value="PQQ"/>
    <property type="match status" value="1"/>
</dbReference>
<evidence type="ECO:0000313" key="5">
    <source>
        <dbReference type="EMBL" id="SVC63778.1"/>
    </source>
</evidence>
<dbReference type="PANTHER" id="PTHR32303">
    <property type="entry name" value="QUINOPROTEIN ALCOHOL DEHYDROGENASE (CYTOCHROME C)"/>
    <property type="match status" value="1"/>
</dbReference>
<dbReference type="Gene3D" id="2.140.10.10">
    <property type="entry name" value="Quinoprotein alcohol dehydrogenase-like superfamily"/>
    <property type="match status" value="1"/>
</dbReference>
<evidence type="ECO:0000259" key="4">
    <source>
        <dbReference type="Pfam" id="PF01011"/>
    </source>
</evidence>
<comment type="similarity">
    <text evidence="2">Belongs to the bacterial PQQ dehydrogenase family.</text>
</comment>
<name>A0A382NTF1_9ZZZZ</name>
<feature type="domain" description="Pyrrolo-quinoline quinone repeat" evidence="4">
    <location>
        <begin position="13"/>
        <end position="264"/>
    </location>
</feature>
<evidence type="ECO:0000256" key="1">
    <source>
        <dbReference type="ARBA" id="ARBA00001931"/>
    </source>
</evidence>
<feature type="non-terminal residue" evidence="5">
    <location>
        <position position="1"/>
    </location>
</feature>
<comment type="cofactor">
    <cofactor evidence="1">
        <name>pyrroloquinoline quinone</name>
        <dbReference type="ChEBI" id="CHEBI:58442"/>
    </cofactor>
</comment>
<gene>
    <name evidence="5" type="ORF">METZ01_LOCUS316632</name>
</gene>
<dbReference type="EMBL" id="UINC01102279">
    <property type="protein sequence ID" value="SVC63778.1"/>
    <property type="molecule type" value="Genomic_DNA"/>
</dbReference>
<dbReference type="PANTHER" id="PTHR32303:SF20">
    <property type="entry name" value="QUINOPROTEIN ETHANOL DEHYDROGENASE"/>
    <property type="match status" value="1"/>
</dbReference>
<evidence type="ECO:0000256" key="2">
    <source>
        <dbReference type="ARBA" id="ARBA00008156"/>
    </source>
</evidence>